<comment type="caution">
    <text evidence="3">The sequence shown here is derived from an EMBL/GenBank/DDBJ whole genome shotgun (WGS) entry which is preliminary data.</text>
</comment>
<keyword evidence="2" id="KW-0812">Transmembrane</keyword>
<reference evidence="3 4" key="1">
    <citation type="submission" date="2019-06" db="EMBL/GenBank/DDBJ databases">
        <title>Whole genome shotgun sequence of Kocuria varians NBRC 15358.</title>
        <authorList>
            <person name="Hosoyama A."/>
            <person name="Uohara A."/>
            <person name="Ohji S."/>
            <person name="Ichikawa N."/>
        </authorList>
    </citation>
    <scope>NUCLEOTIDE SEQUENCE [LARGE SCALE GENOMIC DNA]</scope>
    <source>
        <strain evidence="3 4">NBRC 15358</strain>
    </source>
</reference>
<feature type="transmembrane region" description="Helical" evidence="2">
    <location>
        <begin position="101"/>
        <end position="120"/>
    </location>
</feature>
<dbReference type="RefSeq" id="WP_068469222.1">
    <property type="nucleotide sequence ID" value="NZ_BJNW01000002.1"/>
</dbReference>
<name>A0A4Y4D147_KOCVA</name>
<evidence type="ECO:0000313" key="3">
    <source>
        <dbReference type="EMBL" id="GEC98092.1"/>
    </source>
</evidence>
<dbReference type="AlphaFoldDB" id="A0A4Y4D147"/>
<feature type="transmembrane region" description="Helical" evidence="2">
    <location>
        <begin position="179"/>
        <end position="204"/>
    </location>
</feature>
<feature type="region of interest" description="Disordered" evidence="1">
    <location>
        <begin position="211"/>
        <end position="249"/>
    </location>
</feature>
<evidence type="ECO:0000313" key="4">
    <source>
        <dbReference type="Proteomes" id="UP000315730"/>
    </source>
</evidence>
<dbReference type="Proteomes" id="UP000315730">
    <property type="component" value="Unassembled WGS sequence"/>
</dbReference>
<proteinExistence type="predicted"/>
<organism evidence="3 4">
    <name type="scientific">Kocuria varians</name>
    <name type="common">Micrococcus varians</name>
    <dbReference type="NCBI Taxonomy" id="1272"/>
    <lineage>
        <taxon>Bacteria</taxon>
        <taxon>Bacillati</taxon>
        <taxon>Actinomycetota</taxon>
        <taxon>Actinomycetes</taxon>
        <taxon>Micrococcales</taxon>
        <taxon>Micrococcaceae</taxon>
        <taxon>Kocuria</taxon>
    </lineage>
</organism>
<feature type="region of interest" description="Disordered" evidence="1">
    <location>
        <begin position="1"/>
        <end position="72"/>
    </location>
</feature>
<feature type="transmembrane region" description="Helical" evidence="2">
    <location>
        <begin position="141"/>
        <end position="167"/>
    </location>
</feature>
<evidence type="ECO:0000256" key="2">
    <source>
        <dbReference type="SAM" id="Phobius"/>
    </source>
</evidence>
<keyword evidence="2" id="KW-1133">Transmembrane helix</keyword>
<gene>
    <name evidence="3" type="ORF">KVA01_02470</name>
</gene>
<evidence type="ECO:0000256" key="1">
    <source>
        <dbReference type="SAM" id="MobiDB-lite"/>
    </source>
</evidence>
<keyword evidence="2" id="KW-0472">Membrane</keyword>
<dbReference type="STRING" id="1272.GCA_900014985_01440"/>
<keyword evidence="4" id="KW-1185">Reference proteome</keyword>
<dbReference type="EMBL" id="BJNW01000002">
    <property type="protein sequence ID" value="GEC98092.1"/>
    <property type="molecule type" value="Genomic_DNA"/>
</dbReference>
<feature type="compositionally biased region" description="Basic and acidic residues" evidence="1">
    <location>
        <begin position="223"/>
        <end position="249"/>
    </location>
</feature>
<sequence>MTSAQHPRDPHGPSEPRARETPSPAARSGDTHVPDRDEPPRYGIRREPSEEPVGARQPRESGDVRAASPQATRRMGRGLSFTAILLGVLVGLGLLAGGSWLGWVVGGLLVLVGLGGYVLVQTRALPAFRDPHEPPRRAWSKLWLIPAVLLVLGLGCFATAFVVPSWLGPVVDPDLLDDYVLAFVVGGMTLVVGAGLGFGLVAVARLTRPDDDDSPLRPTDYAQRVRERDRRENTGGHYDSDWITRDPRD</sequence>
<feature type="compositionally biased region" description="Basic and acidic residues" evidence="1">
    <location>
        <begin position="1"/>
        <end position="20"/>
    </location>
</feature>
<accession>A0A4Y4D147</accession>
<protein>
    <submittedName>
        <fullName evidence="3">Uncharacterized protein</fullName>
    </submittedName>
</protein>
<feature type="compositionally biased region" description="Basic and acidic residues" evidence="1">
    <location>
        <begin position="29"/>
        <end position="49"/>
    </location>
</feature>
<feature type="transmembrane region" description="Helical" evidence="2">
    <location>
        <begin position="78"/>
        <end position="95"/>
    </location>
</feature>